<comment type="caution">
    <text evidence="2">The sequence shown here is derived from an EMBL/GenBank/DDBJ whole genome shotgun (WGS) entry which is preliminary data.</text>
</comment>
<evidence type="ECO:0000256" key="1">
    <source>
        <dbReference type="SAM" id="MobiDB-lite"/>
    </source>
</evidence>
<accession>A0A4C1VLZ2</accession>
<proteinExistence type="predicted"/>
<feature type="compositionally biased region" description="Polar residues" evidence="1">
    <location>
        <begin position="74"/>
        <end position="84"/>
    </location>
</feature>
<dbReference type="AlphaFoldDB" id="A0A4C1VLZ2"/>
<evidence type="ECO:0000313" key="3">
    <source>
        <dbReference type="Proteomes" id="UP000299102"/>
    </source>
</evidence>
<feature type="region of interest" description="Disordered" evidence="1">
    <location>
        <begin position="52"/>
        <end position="113"/>
    </location>
</feature>
<reference evidence="2 3" key="1">
    <citation type="journal article" date="2019" name="Commun. Biol.">
        <title>The bagworm genome reveals a unique fibroin gene that provides high tensile strength.</title>
        <authorList>
            <person name="Kono N."/>
            <person name="Nakamura H."/>
            <person name="Ohtoshi R."/>
            <person name="Tomita M."/>
            <person name="Numata K."/>
            <person name="Arakawa K."/>
        </authorList>
    </citation>
    <scope>NUCLEOTIDE SEQUENCE [LARGE SCALE GENOMIC DNA]</scope>
</reference>
<feature type="region of interest" description="Disordered" evidence="1">
    <location>
        <begin position="1"/>
        <end position="32"/>
    </location>
</feature>
<sequence length="113" mass="12937">MFNSIATWDIRGGKQAGELSESRWSPPSMDTYNSRGVDQWVADLLGGYRTTNGARSGRWRRERSTRAAYAPRPIQSQYGSTTVEKQVVERNLDGNTEYSRRNKLTSSNRKEFQ</sequence>
<organism evidence="2 3">
    <name type="scientific">Eumeta variegata</name>
    <name type="common">Bagworm moth</name>
    <name type="synonym">Eumeta japonica</name>
    <dbReference type="NCBI Taxonomy" id="151549"/>
    <lineage>
        <taxon>Eukaryota</taxon>
        <taxon>Metazoa</taxon>
        <taxon>Ecdysozoa</taxon>
        <taxon>Arthropoda</taxon>
        <taxon>Hexapoda</taxon>
        <taxon>Insecta</taxon>
        <taxon>Pterygota</taxon>
        <taxon>Neoptera</taxon>
        <taxon>Endopterygota</taxon>
        <taxon>Lepidoptera</taxon>
        <taxon>Glossata</taxon>
        <taxon>Ditrysia</taxon>
        <taxon>Tineoidea</taxon>
        <taxon>Psychidae</taxon>
        <taxon>Oiketicinae</taxon>
        <taxon>Eumeta</taxon>
    </lineage>
</organism>
<name>A0A4C1VLZ2_EUMVA</name>
<dbReference type="EMBL" id="BGZK01000377">
    <property type="protein sequence ID" value="GBP40138.1"/>
    <property type="molecule type" value="Genomic_DNA"/>
</dbReference>
<evidence type="ECO:0000313" key="2">
    <source>
        <dbReference type="EMBL" id="GBP40138.1"/>
    </source>
</evidence>
<gene>
    <name evidence="2" type="ORF">EVAR_20279_1</name>
</gene>
<feature type="compositionally biased region" description="Polar residues" evidence="1">
    <location>
        <begin position="22"/>
        <end position="32"/>
    </location>
</feature>
<dbReference type="Proteomes" id="UP000299102">
    <property type="component" value="Unassembled WGS sequence"/>
</dbReference>
<protein>
    <submittedName>
        <fullName evidence="2">Uncharacterized protein</fullName>
    </submittedName>
</protein>
<keyword evidence="3" id="KW-1185">Reference proteome</keyword>